<dbReference type="SUPFAM" id="SSF53335">
    <property type="entry name" value="S-adenosyl-L-methionine-dependent methyltransferases"/>
    <property type="match status" value="1"/>
</dbReference>
<protein>
    <recommendedName>
        <fullName evidence="2">Methyltransferase type 11 domain-containing protein</fullName>
    </recommendedName>
</protein>
<sequence length="272" mass="30810">MSNGRFSGTRSFILANWPRFVMRYIGMIAALILIGLSALRGWLPLIPLATAAFIILIYFLATGIWEAHQLYDFEGITPHHILFDMGQLPATERFAYIDLGLQRPAIGLSRRLTTGKIIVIDIYNPQWTISSWLVRWRAKLPPPPADPRLSWREGNLNLLPLPDESVSTVMLCHVAGEFWQEGDRTVLLAEAYRILKPQGQLLLAEPVRNQTSWLIRGLASLDLAPPAYWRTLLQQTGFRLRSEKSVAGLSYCIRAQKPTPSEALQLSFELEF</sequence>
<dbReference type="Gene3D" id="3.40.50.150">
    <property type="entry name" value="Vaccinia Virus protein VP39"/>
    <property type="match status" value="1"/>
</dbReference>
<keyword evidence="1" id="KW-1133">Transmembrane helix</keyword>
<feature type="domain" description="Methyltransferase type 11" evidence="2">
    <location>
        <begin position="136"/>
        <end position="202"/>
    </location>
</feature>
<accession>A0A3B0UWY6</accession>
<evidence type="ECO:0000256" key="1">
    <source>
        <dbReference type="SAM" id="Phobius"/>
    </source>
</evidence>
<evidence type="ECO:0000259" key="2">
    <source>
        <dbReference type="Pfam" id="PF08241"/>
    </source>
</evidence>
<keyword evidence="1" id="KW-0812">Transmembrane</keyword>
<proteinExistence type="predicted"/>
<feature type="transmembrane region" description="Helical" evidence="1">
    <location>
        <begin position="45"/>
        <end position="65"/>
    </location>
</feature>
<organism evidence="3">
    <name type="scientific">hydrothermal vent metagenome</name>
    <dbReference type="NCBI Taxonomy" id="652676"/>
    <lineage>
        <taxon>unclassified sequences</taxon>
        <taxon>metagenomes</taxon>
        <taxon>ecological metagenomes</taxon>
    </lineage>
</organism>
<reference evidence="3" key="1">
    <citation type="submission" date="2018-06" db="EMBL/GenBank/DDBJ databases">
        <authorList>
            <person name="Zhirakovskaya E."/>
        </authorList>
    </citation>
    <scope>NUCLEOTIDE SEQUENCE</scope>
</reference>
<dbReference type="GO" id="GO:0008757">
    <property type="term" value="F:S-adenosylmethionine-dependent methyltransferase activity"/>
    <property type="evidence" value="ECO:0007669"/>
    <property type="project" value="InterPro"/>
</dbReference>
<dbReference type="InterPro" id="IPR013216">
    <property type="entry name" value="Methyltransf_11"/>
</dbReference>
<keyword evidence="1" id="KW-0472">Membrane</keyword>
<dbReference type="Pfam" id="PF08241">
    <property type="entry name" value="Methyltransf_11"/>
    <property type="match status" value="1"/>
</dbReference>
<gene>
    <name evidence="3" type="ORF">MNBD_CHLOROFLEXI01-53</name>
</gene>
<evidence type="ECO:0000313" key="3">
    <source>
        <dbReference type="EMBL" id="VAW30942.1"/>
    </source>
</evidence>
<dbReference type="EMBL" id="UOEU01000116">
    <property type="protein sequence ID" value="VAW30942.1"/>
    <property type="molecule type" value="Genomic_DNA"/>
</dbReference>
<dbReference type="AlphaFoldDB" id="A0A3B0UWY6"/>
<feature type="transmembrane region" description="Helical" evidence="1">
    <location>
        <begin position="21"/>
        <end position="39"/>
    </location>
</feature>
<dbReference type="InterPro" id="IPR029063">
    <property type="entry name" value="SAM-dependent_MTases_sf"/>
</dbReference>
<name>A0A3B0UWY6_9ZZZZ</name>